<proteinExistence type="predicted"/>
<evidence type="ECO:0000313" key="2">
    <source>
        <dbReference type="Proteomes" id="UP000001075"/>
    </source>
</evidence>
<dbReference type="Proteomes" id="UP000001075">
    <property type="component" value="Unassembled WGS sequence"/>
</dbReference>
<organism evidence="1 2">
    <name type="scientific">Cricetulus griseus</name>
    <name type="common">Chinese hamster</name>
    <name type="synonym">Cricetulus barabensis griseus</name>
    <dbReference type="NCBI Taxonomy" id="10029"/>
    <lineage>
        <taxon>Eukaryota</taxon>
        <taxon>Metazoa</taxon>
        <taxon>Chordata</taxon>
        <taxon>Craniata</taxon>
        <taxon>Vertebrata</taxon>
        <taxon>Euteleostomi</taxon>
        <taxon>Mammalia</taxon>
        <taxon>Eutheria</taxon>
        <taxon>Euarchontoglires</taxon>
        <taxon>Glires</taxon>
        <taxon>Rodentia</taxon>
        <taxon>Myomorpha</taxon>
        <taxon>Muroidea</taxon>
        <taxon>Cricetidae</taxon>
        <taxon>Cricetinae</taxon>
        <taxon>Cricetulus</taxon>
    </lineage>
</organism>
<reference evidence="2" key="1">
    <citation type="journal article" date="2011" name="Nat. Biotechnol.">
        <title>The genomic sequence of the Chinese hamster ovary (CHO)-K1 cell line.</title>
        <authorList>
            <person name="Xu X."/>
            <person name="Nagarajan H."/>
            <person name="Lewis N.E."/>
            <person name="Pan S."/>
            <person name="Cai Z."/>
            <person name="Liu X."/>
            <person name="Chen W."/>
            <person name="Xie M."/>
            <person name="Wang W."/>
            <person name="Hammond S."/>
            <person name="Andersen M.R."/>
            <person name="Neff N."/>
            <person name="Passarelli B."/>
            <person name="Koh W."/>
            <person name="Fan H.C."/>
            <person name="Wang J."/>
            <person name="Gui Y."/>
            <person name="Lee K.H."/>
            <person name="Betenbaugh M.J."/>
            <person name="Quake S.R."/>
            <person name="Famili I."/>
            <person name="Palsson B.O."/>
            <person name="Wang J."/>
        </authorList>
    </citation>
    <scope>NUCLEOTIDE SEQUENCE [LARGE SCALE GENOMIC DNA]</scope>
    <source>
        <strain evidence="2">CHO K1 cell line</strain>
    </source>
</reference>
<evidence type="ECO:0000313" key="1">
    <source>
        <dbReference type="EMBL" id="EGW07007.1"/>
    </source>
</evidence>
<dbReference type="AlphaFoldDB" id="G3HAS8"/>
<accession>G3HAS8</accession>
<dbReference type="InParanoid" id="G3HAS8"/>
<sequence length="50" mass="5464">MCVHTISILGALEGQKKASNPLKLDLQMFVSLRVGARNQTPVLHKNSECS</sequence>
<gene>
    <name evidence="1" type="ORF">I79_007536</name>
</gene>
<name>G3HAS8_CRIGR</name>
<protein>
    <submittedName>
        <fullName evidence="1">Uncharacterized protein</fullName>
    </submittedName>
</protein>
<dbReference type="EMBL" id="JH000255">
    <property type="protein sequence ID" value="EGW07007.1"/>
    <property type="molecule type" value="Genomic_DNA"/>
</dbReference>